<feature type="compositionally biased region" description="Acidic residues" evidence="2">
    <location>
        <begin position="525"/>
        <end position="535"/>
    </location>
</feature>
<keyword evidence="1" id="KW-0175">Coiled coil</keyword>
<feature type="region of interest" description="Disordered" evidence="2">
    <location>
        <begin position="101"/>
        <end position="137"/>
    </location>
</feature>
<accession>Q9SI27</accession>
<evidence type="ECO:0000256" key="1">
    <source>
        <dbReference type="SAM" id="Coils"/>
    </source>
</evidence>
<feature type="domain" description="DUF1985" evidence="4">
    <location>
        <begin position="148"/>
        <end position="280"/>
    </location>
</feature>
<gene>
    <name evidence="5" type="ordered locus">At2g04990</name>
</gene>
<feature type="domain" description="DUF287" evidence="3">
    <location>
        <begin position="348"/>
        <end position="401"/>
    </location>
</feature>
<organism evidence="5">
    <name type="scientific">Arabidopsis thaliana</name>
    <name type="common">Mouse-ear cress</name>
    <dbReference type="NCBI Taxonomy" id="3702"/>
    <lineage>
        <taxon>Eukaryota</taxon>
        <taxon>Viridiplantae</taxon>
        <taxon>Streptophyta</taxon>
        <taxon>Embryophyta</taxon>
        <taxon>Tracheophyta</taxon>
        <taxon>Spermatophyta</taxon>
        <taxon>Magnoliopsida</taxon>
        <taxon>eudicotyledons</taxon>
        <taxon>Gunneridae</taxon>
        <taxon>Pentapetalae</taxon>
        <taxon>rosids</taxon>
        <taxon>malvids</taxon>
        <taxon>Brassicales</taxon>
        <taxon>Brassicaceae</taxon>
        <taxon>Camelineae</taxon>
        <taxon>Arabidopsis</taxon>
    </lineage>
</organism>
<evidence type="ECO:0000313" key="5">
    <source>
        <dbReference type="EMBL" id="AAD25589.1"/>
    </source>
</evidence>
<dbReference type="InterPro" id="IPR005048">
    <property type="entry name" value="DUF287"/>
</dbReference>
<dbReference type="Pfam" id="PF09331">
    <property type="entry name" value="DUF1985"/>
    <property type="match status" value="1"/>
</dbReference>
<dbReference type="EMBL" id="AC007211">
    <property type="protein sequence ID" value="AAD25589.1"/>
    <property type="molecule type" value="Genomic_DNA"/>
</dbReference>
<feature type="compositionally biased region" description="Acidic residues" evidence="2">
    <location>
        <begin position="38"/>
        <end position="50"/>
    </location>
</feature>
<dbReference type="InterPro" id="IPR015410">
    <property type="entry name" value="DUF1985"/>
</dbReference>
<name>Q9SI27_ARATH</name>
<feature type="compositionally biased region" description="Basic and acidic residues" evidence="2">
    <location>
        <begin position="1"/>
        <end position="19"/>
    </location>
</feature>
<dbReference type="PANTHER" id="PTHR48449:SF1">
    <property type="entry name" value="DUF1985 DOMAIN-CONTAINING PROTEIN"/>
    <property type="match status" value="1"/>
</dbReference>
<feature type="compositionally biased region" description="Acidic residues" evidence="2">
    <location>
        <begin position="105"/>
        <end position="128"/>
    </location>
</feature>
<dbReference type="PIR" id="A84464">
    <property type="entry name" value="A84464"/>
</dbReference>
<reference evidence="5" key="3">
    <citation type="submission" date="2000-03" db="EMBL/GenBank/DDBJ databases">
        <authorList>
            <person name="Lin X."/>
        </authorList>
    </citation>
    <scope>NUCLEOTIDE SEQUENCE</scope>
</reference>
<sequence>MARVKDSRGEYESSDRVEAGEIPQSVEEAAEIPQRDEEGAELLTTEEEAGEIQPTTGVATDCDAADLGHSNTVELYPTKDLLDPIAESSDEEEEATNAYVNVDDAANEDDGDDDNLPQNMQDDDDDDNQPLPPEEPNHMIQGMWMLMVRTAKTELERECWFVVNGVPIRYSIKEHALLTGLNCREYPKNYKTLGSLKFVEKLFKRTEDIKIKDVEEKLEEFKSEKSTARLKLAILLFLAKVMKADSKRDSKIEELLLRIVKNVRACETFPWGRFSFEQCMEGVQRVMKNMKGVILAFECIPQLGKRFREAVPADKECPRMCKHKFNESCMKGFTLKEINEALGDIKDISSILEPDMDETNMLSRVVEKHVDDGIGYINPIVDSWRERLIVEKKKIFWRSLYQADIDARRIKTVYDVPAVPEIPVASILSFQEAMEKGFDKITDKLAVMDSEIKRMGVKVQGIEVYVADQLEKEAEKARYEDMHPGSAADFVPPSYQPRDTQSKALVIHSGIRDPEPPTIESLSDGSDESNEEDKK</sequence>
<reference evidence="5" key="2">
    <citation type="submission" date="1999-04" db="EMBL/GenBank/DDBJ databases">
        <title>Arabidopsis thaliana chromosome 2 BAC F1O13 genomic sequence.</title>
        <authorList>
            <person name="Town C.D."/>
            <person name="Haas B.J."/>
            <person name="Wu D."/>
            <person name="Maiti R."/>
            <person name="Hannick L.I."/>
            <person name="Chan A.P."/>
            <person name="Tallon L.J."/>
            <person name="Rooney T."/>
            <person name="Utterback T.R."/>
            <person name="VanAken S.E."/>
            <person name="Feldblyum T.V."/>
            <person name="White O."/>
            <person name="Fraser C.M."/>
        </authorList>
    </citation>
    <scope>NUCLEOTIDE SEQUENCE</scope>
</reference>
<dbReference type="AlphaFoldDB" id="Q9SI27"/>
<protein>
    <submittedName>
        <fullName evidence="5">Uncharacterized protein At2g04990</fullName>
    </submittedName>
</protein>
<feature type="coiled-coil region" evidence="1">
    <location>
        <begin position="204"/>
        <end position="231"/>
    </location>
</feature>
<reference key="1">
    <citation type="journal article" date="1999" name="Nature">
        <title>Sequence and analysis of chromosome 2 of the plant Arabidopsis thaliana.</title>
        <authorList>
            <person name="Lin X."/>
            <person name="Kaul S."/>
            <person name="Rounsley S."/>
            <person name="Shea T.P."/>
            <person name="Benito M.I."/>
            <person name="Town C.D."/>
            <person name="Fujii C.Y."/>
            <person name="Mason T."/>
            <person name="Bowman C.L."/>
            <person name="Barnstead M."/>
            <person name="Feldblyum T.V."/>
            <person name="Buell C.R."/>
            <person name="Ketchum K.A."/>
            <person name="Lee J."/>
            <person name="Ronning C.M."/>
            <person name="Koo H.L."/>
            <person name="Moffat K.S."/>
            <person name="Cronin L.A."/>
            <person name="Shen M."/>
            <person name="Pai G."/>
            <person name="Van Aken S."/>
            <person name="Umayam L."/>
            <person name="Tallon L.J."/>
            <person name="Gill J.E."/>
            <person name="Adams M.D."/>
            <person name="Carrera A.J."/>
            <person name="Creasy T.H."/>
            <person name="Goodman H.M."/>
            <person name="Somerville C.R."/>
            <person name="Copenhaver G.P."/>
            <person name="Preuss D."/>
            <person name="Nierman W.C."/>
            <person name="White O."/>
            <person name="Eisen J.A."/>
            <person name="Salzberg S.L."/>
            <person name="Fraser C.M."/>
            <person name="Venter J.C."/>
        </authorList>
    </citation>
    <scope>NUCLEOTIDE SEQUENCE [LARGE SCALE GENOMIC DNA]</scope>
    <source>
        <strain>cv. Columbia</strain>
    </source>
</reference>
<dbReference type="PANTHER" id="PTHR48449">
    <property type="entry name" value="DUF1985 DOMAIN-CONTAINING PROTEIN"/>
    <property type="match status" value="1"/>
</dbReference>
<reference evidence="5" key="4">
    <citation type="submission" date="2002-02" db="EMBL/GenBank/DDBJ databases">
        <authorList>
            <person name="Town C.D."/>
            <person name="Kaul S."/>
        </authorList>
    </citation>
    <scope>NUCLEOTIDE SEQUENCE</scope>
</reference>
<evidence type="ECO:0000259" key="4">
    <source>
        <dbReference type="Pfam" id="PF09331"/>
    </source>
</evidence>
<evidence type="ECO:0000256" key="2">
    <source>
        <dbReference type="SAM" id="MobiDB-lite"/>
    </source>
</evidence>
<proteinExistence type="predicted"/>
<dbReference type="Pfam" id="PF03384">
    <property type="entry name" value="DUF287"/>
    <property type="match status" value="1"/>
</dbReference>
<feature type="region of interest" description="Disordered" evidence="2">
    <location>
        <begin position="477"/>
        <end position="535"/>
    </location>
</feature>
<feature type="region of interest" description="Disordered" evidence="2">
    <location>
        <begin position="1"/>
        <end position="65"/>
    </location>
</feature>
<evidence type="ECO:0000259" key="3">
    <source>
        <dbReference type="Pfam" id="PF03384"/>
    </source>
</evidence>